<proteinExistence type="predicted"/>
<accession>A0AAE9CE01</accession>
<keyword evidence="3" id="KW-1185">Reference proteome</keyword>
<dbReference type="Proteomes" id="UP000827460">
    <property type="component" value="Segment"/>
</dbReference>
<evidence type="ECO:0000313" key="2">
    <source>
        <dbReference type="EMBL" id="UGO50626.1"/>
    </source>
</evidence>
<gene>
    <name evidence="2" type="ORF">SOPHRITA_35</name>
</gene>
<protein>
    <submittedName>
        <fullName evidence="2">Uncharacterized protein</fullName>
    </submittedName>
</protein>
<keyword evidence="1" id="KW-1133">Transmembrane helix</keyword>
<evidence type="ECO:0000313" key="3">
    <source>
        <dbReference type="Proteomes" id="UP000827460"/>
    </source>
</evidence>
<keyword evidence="1" id="KW-0472">Membrane</keyword>
<evidence type="ECO:0000256" key="1">
    <source>
        <dbReference type="SAM" id="Phobius"/>
    </source>
</evidence>
<keyword evidence="1" id="KW-0812">Transmembrane</keyword>
<feature type="transmembrane region" description="Helical" evidence="1">
    <location>
        <begin position="6"/>
        <end position="26"/>
    </location>
</feature>
<dbReference type="EMBL" id="OK499991">
    <property type="protein sequence ID" value="UGO50626.1"/>
    <property type="molecule type" value="Genomic_DNA"/>
</dbReference>
<reference evidence="2" key="1">
    <citation type="submission" date="2021-10" db="EMBL/GenBank/DDBJ databases">
        <authorList>
            <person name="Lavering E.D."/>
            <person name="James R."/>
            <person name="Fairholm J.D."/>
            <person name="Ogilvie B.H."/>
            <person name="Thurgood T.L."/>
            <person name="Robison R.A."/>
            <person name="Grose J.H."/>
        </authorList>
    </citation>
    <scope>NUCLEOTIDE SEQUENCE</scope>
</reference>
<organism evidence="2 3">
    <name type="scientific">Bacillus phage vB_BanS_Sophrita</name>
    <dbReference type="NCBI Taxonomy" id="2894790"/>
    <lineage>
        <taxon>Viruses</taxon>
        <taxon>Duplodnaviria</taxon>
        <taxon>Heunggongvirae</taxon>
        <taxon>Uroviricota</taxon>
        <taxon>Caudoviricetes</taxon>
        <taxon>Joanripponvirinae</taxon>
        <taxon>Sophritavirus</taxon>
        <taxon>Sophritavirus sophrita</taxon>
    </lineage>
</organism>
<sequence>MHKEHQIYGLGIVTGMVIMITLMELIDIIKG</sequence>
<name>A0AAE9CE01_9CAUD</name>